<evidence type="ECO:0000313" key="23">
    <source>
        <dbReference type="EMBL" id="CDK28328.1"/>
    </source>
</evidence>
<dbReference type="GO" id="GO:0005634">
    <property type="term" value="C:nucleus"/>
    <property type="evidence" value="ECO:0007669"/>
    <property type="project" value="TreeGrafter"/>
</dbReference>
<dbReference type="SUPFAM" id="SSF52518">
    <property type="entry name" value="Thiamin diphosphate-binding fold (THDP-binding)"/>
    <property type="match status" value="2"/>
</dbReference>
<feature type="binding site" evidence="19">
    <location>
        <begin position="121"/>
        <end position="123"/>
    </location>
    <ligand>
        <name>thiamine diphosphate</name>
        <dbReference type="ChEBI" id="CHEBI:58937"/>
    </ligand>
</feature>
<dbReference type="PANTHER" id="PTHR43522:SF6">
    <property type="entry name" value="TRANSKETOLASE-LIKE PYRIMIDINE-BINDING DOMAIN-CONTAINING PROTEIN-RELATED"/>
    <property type="match status" value="1"/>
</dbReference>
<gene>
    <name evidence="23" type="ORF">KUCA_T00004310001</name>
</gene>
<keyword evidence="5" id="KW-0808">Transferase</keyword>
<keyword evidence="7 20" id="KW-0460">Magnesium</keyword>
<evidence type="ECO:0000256" key="6">
    <source>
        <dbReference type="ARBA" id="ARBA00022723"/>
    </source>
</evidence>
<name>W6MPR5_9ASCO</name>
<evidence type="ECO:0000256" key="13">
    <source>
        <dbReference type="ARBA" id="ARBA00066689"/>
    </source>
</evidence>
<comment type="cofactor">
    <cofactor evidence="1">
        <name>Co(2+)</name>
        <dbReference type="ChEBI" id="CHEBI:48828"/>
    </cofactor>
</comment>
<feature type="binding site" evidence="20">
    <location>
        <position position="162"/>
    </location>
    <ligand>
        <name>Mg(2+)</name>
        <dbReference type="ChEBI" id="CHEBI:18420"/>
    </ligand>
</feature>
<dbReference type="STRING" id="1382522.W6MPR5"/>
<dbReference type="InterPro" id="IPR005475">
    <property type="entry name" value="Transketolase-like_Pyr-bd"/>
</dbReference>
<evidence type="ECO:0000256" key="12">
    <source>
        <dbReference type="ARBA" id="ARBA00051389"/>
    </source>
</evidence>
<evidence type="ECO:0000256" key="17">
    <source>
        <dbReference type="PIRSR" id="PIRSR605478-1"/>
    </source>
</evidence>
<evidence type="ECO:0000256" key="10">
    <source>
        <dbReference type="ARBA" id="ARBA00023140"/>
    </source>
</evidence>
<dbReference type="CDD" id="cd07033">
    <property type="entry name" value="TPP_PYR_DXS_TK_like"/>
    <property type="match status" value="1"/>
</dbReference>
<keyword evidence="8 19" id="KW-0786">Thiamine pyrophosphate</keyword>
<dbReference type="Gene3D" id="3.40.50.970">
    <property type="match status" value="2"/>
</dbReference>
<dbReference type="InterPro" id="IPR009014">
    <property type="entry name" value="Transketo_C/PFOR_II"/>
</dbReference>
<dbReference type="GO" id="GO:0046872">
    <property type="term" value="F:metal ion binding"/>
    <property type="evidence" value="ECO:0007669"/>
    <property type="project" value="UniProtKB-KW"/>
</dbReference>
<accession>W6MPR5</accession>
<comment type="cofactor">
    <cofactor evidence="20">
        <name>Mg(2+)</name>
        <dbReference type="ChEBI" id="CHEBI:18420"/>
    </cofactor>
    <text evidence="20">Binds 1 Mg(2+) ion per subunit. Can also utilize other divalent metal cations, such as Ca(2+), Mn(2+) and Co(2+).</text>
</comment>
<dbReference type="GeneID" id="34521706"/>
<feature type="binding site" evidence="19">
    <location>
        <position position="71"/>
    </location>
    <ligand>
        <name>thiamine diphosphate</name>
        <dbReference type="ChEBI" id="CHEBI:58937"/>
    </ligand>
</feature>
<evidence type="ECO:0000256" key="21">
    <source>
        <dbReference type="PIRSR" id="PIRSR605478-5"/>
    </source>
</evidence>
<feature type="binding site" evidence="18">
    <location>
        <position position="267"/>
    </location>
    <ligand>
        <name>substrate</name>
    </ligand>
</feature>
<feature type="binding site" evidence="18">
    <location>
        <position position="477"/>
    </location>
    <ligand>
        <name>substrate</name>
    </ligand>
</feature>
<dbReference type="RefSeq" id="XP_022460318.1">
    <property type="nucleotide sequence ID" value="XM_022601032.1"/>
</dbReference>
<feature type="binding site" evidence="18">
    <location>
        <position position="536"/>
    </location>
    <ligand>
        <name>substrate</name>
    </ligand>
</feature>
<dbReference type="InterPro" id="IPR029061">
    <property type="entry name" value="THDP-binding"/>
</dbReference>
<evidence type="ECO:0000256" key="5">
    <source>
        <dbReference type="ARBA" id="ARBA00022679"/>
    </source>
</evidence>
<feature type="binding site" evidence="19">
    <location>
        <position position="453"/>
    </location>
    <ligand>
        <name>thiamine diphosphate</name>
        <dbReference type="ChEBI" id="CHEBI:58937"/>
    </ligand>
</feature>
<keyword evidence="24" id="KW-1185">Reference proteome</keyword>
<reference evidence="23" key="1">
    <citation type="submission" date="2013-12" db="EMBL/GenBank/DDBJ databases">
        <authorList>
            <person name="Genoscope - CEA"/>
        </authorList>
    </citation>
    <scope>NUCLEOTIDE SEQUENCE</scope>
    <source>
        <strain evidence="23">CBS 1993</strain>
    </source>
</reference>
<dbReference type="OrthoDB" id="10267175at2759"/>
<feature type="binding site" evidence="19">
    <location>
        <position position="267"/>
    </location>
    <ligand>
        <name>thiamine diphosphate</name>
        <dbReference type="ChEBI" id="CHEBI:58937"/>
    </ligand>
</feature>
<dbReference type="GO" id="GO:0004802">
    <property type="term" value="F:transketolase activity"/>
    <property type="evidence" value="ECO:0007669"/>
    <property type="project" value="UniProtKB-EC"/>
</dbReference>
<dbReference type="GO" id="GO:0006098">
    <property type="term" value="P:pentose-phosphate shunt"/>
    <property type="evidence" value="ECO:0007669"/>
    <property type="project" value="TreeGrafter"/>
</dbReference>
<dbReference type="EC" id="2.2.1.1" evidence="4"/>
<evidence type="ECO:0000256" key="7">
    <source>
        <dbReference type="ARBA" id="ARBA00022842"/>
    </source>
</evidence>
<dbReference type="SMART" id="SM00861">
    <property type="entry name" value="Transket_pyr"/>
    <property type="match status" value="1"/>
</dbReference>
<feature type="site" description="Important for catalytic activity" evidence="21">
    <location>
        <position position="267"/>
    </location>
</feature>
<dbReference type="Pfam" id="PF00456">
    <property type="entry name" value="Transketolase_N"/>
    <property type="match status" value="1"/>
</dbReference>
<evidence type="ECO:0000256" key="18">
    <source>
        <dbReference type="PIRSR" id="PIRSR605478-2"/>
    </source>
</evidence>
<dbReference type="GO" id="GO:0015945">
    <property type="term" value="P:methanol metabolic process"/>
    <property type="evidence" value="ECO:0007669"/>
    <property type="project" value="UniProtKB-KW"/>
</dbReference>
<evidence type="ECO:0000256" key="19">
    <source>
        <dbReference type="PIRSR" id="PIRSR605478-3"/>
    </source>
</evidence>
<evidence type="ECO:0000256" key="16">
    <source>
        <dbReference type="ARBA" id="ARBA00080535"/>
    </source>
</evidence>
<dbReference type="InterPro" id="IPR033247">
    <property type="entry name" value="Transketolase_fam"/>
</dbReference>
<feature type="binding site" evidence="18">
    <location>
        <position position="489"/>
    </location>
    <ligand>
        <name>substrate</name>
    </ligand>
</feature>
<dbReference type="EC" id="2.2.1.3" evidence="13"/>
<reference evidence="23" key="2">
    <citation type="submission" date="2014-02" db="EMBL/GenBank/DDBJ databases">
        <title>Complete DNA sequence of /Kuraishia capsulata/ illustrates novel genomic features among budding yeasts (/Saccharomycotina/).</title>
        <authorList>
            <person name="Morales L."/>
            <person name="Noel B."/>
            <person name="Porcel B."/>
            <person name="Marcet-Houben M."/>
            <person name="Hullo M-F."/>
            <person name="Sacerdot C."/>
            <person name="Tekaia F."/>
            <person name="Leh-Louis V."/>
            <person name="Despons L."/>
            <person name="Khanna V."/>
            <person name="Aury J-M."/>
            <person name="Barbe V."/>
            <person name="Couloux A."/>
            <person name="Labadie K."/>
            <person name="Pelletier E."/>
            <person name="Souciet J-L."/>
            <person name="Boekhout T."/>
            <person name="Gabaldon T."/>
            <person name="Wincker P."/>
            <person name="Dujon B."/>
        </authorList>
    </citation>
    <scope>NUCLEOTIDE SEQUENCE</scope>
    <source>
        <strain evidence="23">CBS 1993</strain>
    </source>
</reference>
<feature type="binding site" evidence="18">
    <location>
        <position position="361"/>
    </location>
    <ligand>
        <name>substrate</name>
    </ligand>
</feature>
<dbReference type="PANTHER" id="PTHR43522">
    <property type="entry name" value="TRANSKETOLASE"/>
    <property type="match status" value="1"/>
</dbReference>
<dbReference type="FunFam" id="3.40.50.970:FF:000004">
    <property type="entry name" value="Transketolase"/>
    <property type="match status" value="1"/>
</dbReference>
<dbReference type="GO" id="GO:0047896">
    <property type="term" value="F:formaldehyde transketolase activity"/>
    <property type="evidence" value="ECO:0007669"/>
    <property type="project" value="UniProtKB-EC"/>
</dbReference>
<feature type="binding site" evidence="18">
    <location>
        <position position="388"/>
    </location>
    <ligand>
        <name>substrate</name>
    </ligand>
</feature>
<comment type="catalytic activity">
    <reaction evidence="12">
        <text>D-xylulose 5-phosphate + formaldehyde = dihydroxyacetone + D-glyceraldehyde 3-phosphate</text>
        <dbReference type="Rhea" id="RHEA:24264"/>
        <dbReference type="ChEBI" id="CHEBI:16016"/>
        <dbReference type="ChEBI" id="CHEBI:16842"/>
        <dbReference type="ChEBI" id="CHEBI:57737"/>
        <dbReference type="ChEBI" id="CHEBI:59776"/>
        <dbReference type="EC" id="2.2.1.3"/>
    </reaction>
</comment>
<evidence type="ECO:0000256" key="1">
    <source>
        <dbReference type="ARBA" id="ARBA00001941"/>
    </source>
</evidence>
<feature type="binding site" evidence="19">
    <location>
        <position position="192"/>
    </location>
    <ligand>
        <name>thiamine diphosphate</name>
        <dbReference type="ChEBI" id="CHEBI:58937"/>
    </ligand>
</feature>
<dbReference type="InterPro" id="IPR055152">
    <property type="entry name" value="Transketolase-like_C_2"/>
</dbReference>
<evidence type="ECO:0000256" key="8">
    <source>
        <dbReference type="ARBA" id="ARBA00023052"/>
    </source>
</evidence>
<evidence type="ECO:0000256" key="3">
    <source>
        <dbReference type="ARBA" id="ARBA00007131"/>
    </source>
</evidence>
<feature type="domain" description="Transketolase-like pyrimidine-binding" evidence="22">
    <location>
        <begin position="358"/>
        <end position="541"/>
    </location>
</feature>
<dbReference type="SUPFAM" id="SSF52922">
    <property type="entry name" value="TK C-terminal domain-like"/>
    <property type="match status" value="1"/>
</dbReference>
<dbReference type="AlphaFoldDB" id="W6MPR5"/>
<dbReference type="PROSITE" id="PS00801">
    <property type="entry name" value="TRANSKETOLASE_1"/>
    <property type="match status" value="1"/>
</dbReference>
<comment type="catalytic activity">
    <reaction evidence="11">
        <text>D-sedoheptulose 7-phosphate + D-glyceraldehyde 3-phosphate = aldehydo-D-ribose 5-phosphate + D-xylulose 5-phosphate</text>
        <dbReference type="Rhea" id="RHEA:10508"/>
        <dbReference type="ChEBI" id="CHEBI:57483"/>
        <dbReference type="ChEBI" id="CHEBI:57737"/>
        <dbReference type="ChEBI" id="CHEBI:58273"/>
        <dbReference type="ChEBI" id="CHEBI:59776"/>
        <dbReference type="EC" id="2.2.1.1"/>
    </reaction>
</comment>
<evidence type="ECO:0000256" key="20">
    <source>
        <dbReference type="PIRSR" id="PIRSR605478-4"/>
    </source>
</evidence>
<dbReference type="GO" id="GO:0005777">
    <property type="term" value="C:peroxisome"/>
    <property type="evidence" value="ECO:0007669"/>
    <property type="project" value="UniProtKB-SubCell"/>
</dbReference>
<dbReference type="Gene3D" id="3.40.50.920">
    <property type="match status" value="1"/>
</dbReference>
<evidence type="ECO:0000256" key="4">
    <source>
        <dbReference type="ARBA" id="ARBA00013152"/>
    </source>
</evidence>
<keyword evidence="10" id="KW-0576">Peroxisome</keyword>
<dbReference type="InterPro" id="IPR005474">
    <property type="entry name" value="Transketolase_N"/>
</dbReference>
<proteinExistence type="inferred from homology"/>
<evidence type="ECO:0000259" key="22">
    <source>
        <dbReference type="SMART" id="SM00861"/>
    </source>
</evidence>
<evidence type="ECO:0000256" key="14">
    <source>
        <dbReference type="ARBA" id="ARBA00068501"/>
    </source>
</evidence>
<dbReference type="Pfam" id="PF02779">
    <property type="entry name" value="Transket_pyr"/>
    <property type="match status" value="1"/>
</dbReference>
<evidence type="ECO:0000256" key="9">
    <source>
        <dbReference type="ARBA" id="ARBA00023095"/>
    </source>
</evidence>
<dbReference type="Pfam" id="PF22613">
    <property type="entry name" value="Transketolase_C_1"/>
    <property type="match status" value="1"/>
</dbReference>
<feature type="binding site" evidence="20">
    <location>
        <position position="194"/>
    </location>
    <ligand>
        <name>Mg(2+)</name>
        <dbReference type="ChEBI" id="CHEBI:18420"/>
    </ligand>
</feature>
<feature type="site" description="Important for catalytic activity" evidence="21">
    <location>
        <position position="31"/>
    </location>
</feature>
<feature type="binding site" evidence="18">
    <location>
        <position position="31"/>
    </location>
    <ligand>
        <name>substrate</name>
    </ligand>
</feature>
<dbReference type="GO" id="GO:0005829">
    <property type="term" value="C:cytosol"/>
    <property type="evidence" value="ECO:0007669"/>
    <property type="project" value="TreeGrafter"/>
</dbReference>
<dbReference type="NCBIfam" id="TIGR00232">
    <property type="entry name" value="tktlase_bact"/>
    <property type="match status" value="1"/>
</dbReference>
<dbReference type="CDD" id="cd02012">
    <property type="entry name" value="TPP_TK"/>
    <property type="match status" value="1"/>
</dbReference>
<dbReference type="InterPro" id="IPR005478">
    <property type="entry name" value="Transketolase_bac-like"/>
</dbReference>
<feature type="active site" description="Proton donor" evidence="17">
    <location>
        <position position="425"/>
    </location>
</feature>
<keyword evidence="9" id="KW-0485">Methanol utilization</keyword>
<evidence type="ECO:0000313" key="24">
    <source>
        <dbReference type="Proteomes" id="UP000019384"/>
    </source>
</evidence>
<feature type="binding site" evidence="18">
    <location>
        <position position="485"/>
    </location>
    <ligand>
        <name>substrate</name>
    </ligand>
</feature>
<comment type="cofactor">
    <cofactor evidence="19">
        <name>thiamine diphosphate</name>
        <dbReference type="ChEBI" id="CHEBI:58937"/>
    </cofactor>
    <text evidence="19">Binds 1 thiamine pyrophosphate per subunit. During the reaction, the substrate forms a covalent intermediate with the cofactor.</text>
</comment>
<dbReference type="HOGENOM" id="CLU_009227_0_0_1"/>
<comment type="similarity">
    <text evidence="3">Belongs to the transketolase family.</text>
</comment>
<sequence length="691" mass="76092">MTVTKAEEHDLVLRTFRVLIADLVQHYGGGHPGGAMGMAAIGIALWKYTMRYSPRDPNYFNRDRFVLSNGHACLFQYTFLHLVGYEHMTMDQLKSYHSNELESFCPGHPEIEHPGIEVTTGPLGQGIANSVGMAIAAKNLAATYNRPGFDVVDSRIYCMIGDACLQEGVALEAISLAGHLGLGNLTVLYDNNQITCDGSVDITNTEDINAKFRACNWDVLEIEDGCNDVDGIVAAIHEAKTTSKPTLINIHTIIGIGADIQGTAAAHGAAFGTSSVEKLKEHFGFDPKEYFVVSPQVYRFFGDAVIRGEKLQRDWSDLVESYNAAYPELGADFARRVKGELPSDWKKYIPLEFPSTPTATRKSSGLVANPLAQHINSFMVGTADLTPSVNMAYKDKVDFQNPEVRVSCGANGDYSGRYIHYGIREHAMCAISNGLAAYNKGTFIPITSTFFMFYLYAAPAVRMGALQELQVIHVGTHDSIGTGEDGPTHQPIALTNFYRALPNLLYLRPCDTEEAAGSWECAIEAKSTSSIISCSRQNLPQFVGLTDRNKVKLGAYTLYGPDDADLQILGTGAELGFGLEAAKLLEQRGIRVRVISFPCVELFERQSKEYKASILRRGKVPTIIVEAYAVNGWERYATAGFSMSSFGKSLPGKDAYNFFGFTGEKIAHKIEKYYKSFQEDHDSLWTFQDLN</sequence>
<dbReference type="InterPro" id="IPR049557">
    <property type="entry name" value="Transketolase_CS"/>
</dbReference>
<dbReference type="EMBL" id="HG793129">
    <property type="protein sequence ID" value="CDK28328.1"/>
    <property type="molecule type" value="Genomic_DNA"/>
</dbReference>
<keyword evidence="6 20" id="KW-0479">Metal-binding</keyword>
<evidence type="ECO:0000256" key="15">
    <source>
        <dbReference type="ARBA" id="ARBA00077535"/>
    </source>
</evidence>
<evidence type="ECO:0000256" key="11">
    <source>
        <dbReference type="ARBA" id="ARBA00049473"/>
    </source>
</evidence>
<evidence type="ECO:0000256" key="2">
    <source>
        <dbReference type="ARBA" id="ARBA00004275"/>
    </source>
</evidence>
<comment type="subcellular location">
    <subcellularLocation>
        <location evidence="2">Peroxisome</location>
    </subcellularLocation>
</comment>
<organism evidence="23 24">
    <name type="scientific">Kuraishia capsulata CBS 1993</name>
    <dbReference type="NCBI Taxonomy" id="1382522"/>
    <lineage>
        <taxon>Eukaryota</taxon>
        <taxon>Fungi</taxon>
        <taxon>Dikarya</taxon>
        <taxon>Ascomycota</taxon>
        <taxon>Saccharomycotina</taxon>
        <taxon>Pichiomycetes</taxon>
        <taxon>Pichiales</taxon>
        <taxon>Pichiaceae</taxon>
        <taxon>Kuraishia</taxon>
    </lineage>
</organism>
<dbReference type="Proteomes" id="UP000019384">
    <property type="component" value="Unassembled WGS sequence"/>
</dbReference>
<protein>
    <recommendedName>
        <fullName evidence="14">Dihydroxyacetone synthase</fullName>
        <ecNumber evidence="4">2.2.1.1</ecNumber>
        <ecNumber evidence="13">2.2.1.3</ecNumber>
    </recommendedName>
    <alternativeName>
        <fullName evidence="15">Formaldehyde transketolase</fullName>
    </alternativeName>
    <alternativeName>
        <fullName evidence="16">Glycerone synthase</fullName>
    </alternativeName>
</protein>
<dbReference type="FunFam" id="3.40.50.970:FF:000003">
    <property type="entry name" value="Transketolase"/>
    <property type="match status" value="1"/>
</dbReference>
<feature type="binding site" evidence="20">
    <location>
        <position position="192"/>
    </location>
    <ligand>
        <name>Mg(2+)</name>
        <dbReference type="ChEBI" id="CHEBI:18420"/>
    </ligand>
</feature>